<sequence length="252" mass="28229">MKQRIIGIMGALPEEINGVVNLLQNKEEHRIGKRIYYTGTINNQSVIVVYSRIGKVAAAATVSTLILKFNITELIFTGVAGGIASDLKIGDIVLGTELVQHDMDASPLFPEFEIPLIGKSHFKSDKDLLQLGENSIQQILENSYLHQVIEEKYLDQFNIHHPKLHLGLIASGDQFFKNSTQKNKLLTVLPATKCVEMEGAAVAQICYEFDIPFIIIRTISDEADQHSTIDFMKFTEKISNIYSIEIIKNIIK</sequence>
<dbReference type="InterPro" id="IPR000845">
    <property type="entry name" value="Nucleoside_phosphorylase_d"/>
</dbReference>
<keyword evidence="3" id="KW-1185">Reference proteome</keyword>
<accession>A0ABX7XDM8</accession>
<dbReference type="NCBIfam" id="NF004079">
    <property type="entry name" value="PRK05584.1"/>
    <property type="match status" value="1"/>
</dbReference>
<dbReference type="EC" id="3.2.2.9" evidence="2"/>
<protein>
    <submittedName>
        <fullName evidence="2">5'-methylthioadenosine/adenosylhomocysteine nucleosidase</fullName>
        <ecNumber evidence="2">3.2.2.9</ecNumber>
    </submittedName>
</protein>
<dbReference type="EMBL" id="CP072842">
    <property type="protein sequence ID" value="QTV05951.1"/>
    <property type="molecule type" value="Genomic_DNA"/>
</dbReference>
<reference evidence="3" key="2">
    <citation type="submission" date="2021-04" db="EMBL/GenBank/DDBJ databases">
        <title>Taxonomy of Flavobacteriaceae bacterium ZY171143.</title>
        <authorList>
            <person name="Li F."/>
        </authorList>
    </citation>
    <scope>NUCLEOTIDE SEQUENCE [LARGE SCALE GENOMIC DNA]</scope>
    <source>
        <strain evidence="3">ZY171143</strain>
    </source>
</reference>
<feature type="domain" description="Nucleoside phosphorylase" evidence="1">
    <location>
        <begin position="6"/>
        <end position="251"/>
    </location>
</feature>
<evidence type="ECO:0000259" key="1">
    <source>
        <dbReference type="Pfam" id="PF01048"/>
    </source>
</evidence>
<name>A0ABX7XDM8_9FLAO</name>
<dbReference type="Gene3D" id="3.40.50.1580">
    <property type="entry name" value="Nucleoside phosphorylase domain"/>
    <property type="match status" value="1"/>
</dbReference>
<keyword evidence="2" id="KW-0326">Glycosidase</keyword>
<dbReference type="InterPro" id="IPR035994">
    <property type="entry name" value="Nucleoside_phosphorylase_sf"/>
</dbReference>
<dbReference type="PANTHER" id="PTHR46832:SF1">
    <property type="entry name" value="5'-METHYLTHIOADENOSINE_S-ADENOSYLHOMOCYSTEINE NUCLEOSIDASE"/>
    <property type="match status" value="1"/>
</dbReference>
<dbReference type="GO" id="GO:0008782">
    <property type="term" value="F:adenosylhomocysteine nucleosidase activity"/>
    <property type="evidence" value="ECO:0007669"/>
    <property type="project" value="UniProtKB-EC"/>
</dbReference>
<proteinExistence type="predicted"/>
<keyword evidence="2" id="KW-0378">Hydrolase</keyword>
<evidence type="ECO:0000313" key="3">
    <source>
        <dbReference type="Proteomes" id="UP000672011"/>
    </source>
</evidence>
<gene>
    <name evidence="2" type="ORF">J9309_00960</name>
</gene>
<dbReference type="SUPFAM" id="SSF53167">
    <property type="entry name" value="Purine and uridine phosphorylases"/>
    <property type="match status" value="1"/>
</dbReference>
<organism evidence="2 3">
    <name type="scientific">Faecalibacter bovis</name>
    <dbReference type="NCBI Taxonomy" id="2898187"/>
    <lineage>
        <taxon>Bacteria</taxon>
        <taxon>Pseudomonadati</taxon>
        <taxon>Bacteroidota</taxon>
        <taxon>Flavobacteriia</taxon>
        <taxon>Flavobacteriales</taxon>
        <taxon>Weeksellaceae</taxon>
        <taxon>Faecalibacter</taxon>
    </lineage>
</organism>
<dbReference type="RefSeq" id="WP_230476593.1">
    <property type="nucleotide sequence ID" value="NZ_CP072842.1"/>
</dbReference>
<dbReference type="CDD" id="cd09008">
    <property type="entry name" value="MTAN"/>
    <property type="match status" value="1"/>
</dbReference>
<dbReference type="PANTHER" id="PTHR46832">
    <property type="entry name" value="5'-METHYLTHIOADENOSINE/S-ADENOSYLHOMOCYSTEINE NUCLEOSIDASE"/>
    <property type="match status" value="1"/>
</dbReference>
<dbReference type="Proteomes" id="UP000672011">
    <property type="component" value="Chromosome"/>
</dbReference>
<reference evidence="2 3" key="1">
    <citation type="journal article" date="2021" name="Int. J. Syst. Evol. Microbiol.">
        <title>Faecalibacter bovis sp. nov., isolated from cow faeces.</title>
        <authorList>
            <person name="Li F."/>
            <person name="Zhao W."/>
            <person name="Hong Q."/>
            <person name="Shao Q."/>
            <person name="Song J."/>
            <person name="Yang S."/>
        </authorList>
    </citation>
    <scope>NUCLEOTIDE SEQUENCE [LARGE SCALE GENOMIC DNA]</scope>
    <source>
        <strain evidence="2 3">ZY171143</strain>
    </source>
</reference>
<dbReference type="Pfam" id="PF01048">
    <property type="entry name" value="PNP_UDP_1"/>
    <property type="match status" value="1"/>
</dbReference>
<evidence type="ECO:0000313" key="2">
    <source>
        <dbReference type="EMBL" id="QTV05951.1"/>
    </source>
</evidence>